<dbReference type="SUPFAM" id="SSF49899">
    <property type="entry name" value="Concanavalin A-like lectins/glucanases"/>
    <property type="match status" value="1"/>
</dbReference>
<evidence type="ECO:0000256" key="4">
    <source>
        <dbReference type="SAM" id="SignalP"/>
    </source>
</evidence>
<dbReference type="Gene3D" id="2.60.120.260">
    <property type="entry name" value="Galactose-binding domain-like"/>
    <property type="match status" value="5"/>
</dbReference>
<dbReference type="InterPro" id="IPR008979">
    <property type="entry name" value="Galactose-bd-like_sf"/>
</dbReference>
<dbReference type="InterPro" id="IPR003305">
    <property type="entry name" value="CenC_carb-bd"/>
</dbReference>
<dbReference type="Pfam" id="PF00395">
    <property type="entry name" value="SLH"/>
    <property type="match status" value="3"/>
</dbReference>
<organism evidence="7 8">
    <name type="scientific">Cohnella yongneupensis</name>
    <dbReference type="NCBI Taxonomy" id="425006"/>
    <lineage>
        <taxon>Bacteria</taxon>
        <taxon>Bacillati</taxon>
        <taxon>Bacillota</taxon>
        <taxon>Bacilli</taxon>
        <taxon>Bacillales</taxon>
        <taxon>Paenibacillaceae</taxon>
        <taxon>Cohnella</taxon>
    </lineage>
</organism>
<dbReference type="Proteomes" id="UP001596108">
    <property type="component" value="Unassembled WGS sequence"/>
</dbReference>
<feature type="chain" id="PRO_5047304157" evidence="4">
    <location>
        <begin position="31"/>
        <end position="1466"/>
    </location>
</feature>
<evidence type="ECO:0000313" key="8">
    <source>
        <dbReference type="Proteomes" id="UP001596108"/>
    </source>
</evidence>
<feature type="domain" description="SLH" evidence="5">
    <location>
        <begin position="161"/>
        <end position="224"/>
    </location>
</feature>
<reference evidence="8" key="1">
    <citation type="journal article" date="2019" name="Int. J. Syst. Evol. Microbiol.">
        <title>The Global Catalogue of Microorganisms (GCM) 10K type strain sequencing project: providing services to taxonomists for standard genome sequencing and annotation.</title>
        <authorList>
            <consortium name="The Broad Institute Genomics Platform"/>
            <consortium name="The Broad Institute Genome Sequencing Center for Infectious Disease"/>
            <person name="Wu L."/>
            <person name="Ma J."/>
        </authorList>
    </citation>
    <scope>NUCLEOTIDE SEQUENCE [LARGE SCALE GENOMIC DNA]</scope>
    <source>
        <strain evidence="8">CGMCC 1.18578</strain>
    </source>
</reference>
<dbReference type="EMBL" id="JBHSNC010000021">
    <property type="protein sequence ID" value="MFC5529123.1"/>
    <property type="molecule type" value="Genomic_DNA"/>
</dbReference>
<evidence type="ECO:0000259" key="5">
    <source>
        <dbReference type="PROSITE" id="PS51272"/>
    </source>
</evidence>
<keyword evidence="2" id="KW-0378">Hydrolase</keyword>
<dbReference type="PANTHER" id="PTHR10963">
    <property type="entry name" value="GLYCOSYL HYDROLASE-RELATED"/>
    <property type="match status" value="1"/>
</dbReference>
<comment type="caution">
    <text evidence="7">The sequence shown here is derived from an EMBL/GenBank/DDBJ whole genome shotgun (WGS) entry which is preliminary data.</text>
</comment>
<dbReference type="Pfam" id="PF00722">
    <property type="entry name" value="Glyco_hydro_16"/>
    <property type="match status" value="1"/>
</dbReference>
<feature type="compositionally biased region" description="Gly residues" evidence="3">
    <location>
        <begin position="372"/>
        <end position="386"/>
    </location>
</feature>
<evidence type="ECO:0000256" key="2">
    <source>
        <dbReference type="ARBA" id="ARBA00022801"/>
    </source>
</evidence>
<feature type="domain" description="GH16" evidence="6">
    <location>
        <begin position="382"/>
        <end position="642"/>
    </location>
</feature>
<proteinExistence type="inferred from homology"/>
<sequence>MHGQRLFKKSMLTFGTFILSLTLVCNGALAASASQGATAIFKDMTTTHWAAQSIGKLKDYGLISGYSDGSVKPDRPVTRAEFATIVNRLFGYPQPQQTSLAISDLSESSWAYKEIAKAVSAGYLKLGPNNEAKPNEPLSRAEVAVALSVIYHLASAAGDSSGSYNDIQGLDAASQAAIRSLTSAGFAKGYADGSFKPGKTITRAELAVLLDRMTALFVNEAKTVSAGTVHGNVVVNHTDAILKDTTVEGNLYLTPGLGEGNARLDHVKVSGTTFVQGGGEHSVTIDGSTLGVLHVDKANGTVRVVISGTVDRLIIDGLTHVVLAPGAVVKHLIVASDGGSSKIEGDGTIEHVDNQAAGVLLNGAPLLSTGTSPGGGSSTGSNGSGGTSDPWTLVWNDEFNDGTIDPTKWTYDLTNGQSVGNPGWGNNELEYYTDRPENVKEENGNLVITARKESYEGYDYTSARIKTKGLFSKTYGKYEIRAKTPVGKGYWPAIWMLPENYAYGTWAASGEIDIMETWGSRPDTIAGTLHYGQQWPGNTYTGKEYKMDNGTIDQFHTYSLEWEPNEIRWYVDGHLYATQNDWYSKSADQPANNAYPAPFDQQFHLLMNVAVGGNFDGNPTEDTVFPQQMQIDYVRVYELTGRPYAAPIPPTLAKENYLPGSNLPQAPDNDLVYNADFTQNVDGDAGMGIGGTAHWSLFKEPGADAASVAIETIGGKNFAKVSISNAGGNPYSIQPQAIVSLAKGRNYKLTFDAKTDTSRDMNVKLTGGASRGFAAYSPALAVPLTGDLQSYEMSFQMKQDSDVAARIEFNMGTNSHPVWIGNVKLVEIDTIAFDHDVKKVPFGVEGNHIYNGTFDQGEPTRLSYWHIGTSGSAQASATVDPSERKLRLNVTNGGTSADQVQVVQRGLSLINGQQYRLTLDASASAARDLAVQLRSNNGDDIYSSGTLHLSTSESPQTFSFTYAGATTEDAQLAILAGGATGSVKLDNIKLVRTSIYLDPSVAKFPLQNGQFDRGLAVWETFGLDGGTVTASADDSAAKLSIGAVGPNPWSIMLNQGNLSASAGVRYVVAFDAYATTNRKLEAVLENASFNRSFDQTVDLTTTKQRYAFEFTKGGSETVALKFLLGKLAGDPTLGAHDVYIDNIVFEPKASVELSNLVANGQFGSDIAGWTSFYGGGVTGSVYGADGHMVAELSGSGGDFWNVQADYKGITIEQNKSYRLTFDASASLSRNIQVVVEHAGEPYTPYLATRTLSLTTTPQTFSYTFTSTSATDAGAHINFLLGKVGDPIGDAHTVSFDNVSLVEVQLPPLVPPEGHAVLNGTFDTDTQSWSTYTGDGSNAAISVDGQKLKVRFSAYDGWFPWSTQVYQDHLKLESGKTYVLSFDASSSFDKPVSVEVGRSGGGTAHLAAHPIALTGATQTYTVEFTVTGDTDQNAKLNFLLGSNNVPGESFTPHSIWIDNVSLTEKAT</sequence>
<dbReference type="PROSITE" id="PS51762">
    <property type="entry name" value="GH16_2"/>
    <property type="match status" value="1"/>
</dbReference>
<evidence type="ECO:0000259" key="6">
    <source>
        <dbReference type="PROSITE" id="PS51762"/>
    </source>
</evidence>
<feature type="domain" description="SLH" evidence="5">
    <location>
        <begin position="37"/>
        <end position="100"/>
    </location>
</feature>
<protein>
    <submittedName>
        <fullName evidence="7">Carbohydrate binding domain-containing protein</fullName>
    </submittedName>
</protein>
<feature type="signal peptide" evidence="4">
    <location>
        <begin position="1"/>
        <end position="30"/>
    </location>
</feature>
<name>A0ABW0QW99_9BACL</name>
<gene>
    <name evidence="7" type="ORF">ACFPQ4_06620</name>
</gene>
<dbReference type="RefSeq" id="WP_378110995.1">
    <property type="nucleotide sequence ID" value="NZ_JBHSNC010000021.1"/>
</dbReference>
<keyword evidence="8" id="KW-1185">Reference proteome</keyword>
<dbReference type="InterPro" id="IPR000757">
    <property type="entry name" value="Beta-glucanase-like"/>
</dbReference>
<dbReference type="PROSITE" id="PS51272">
    <property type="entry name" value="SLH"/>
    <property type="match status" value="3"/>
</dbReference>
<evidence type="ECO:0000256" key="1">
    <source>
        <dbReference type="ARBA" id="ARBA00006865"/>
    </source>
</evidence>
<dbReference type="SUPFAM" id="SSF49785">
    <property type="entry name" value="Galactose-binding domain-like"/>
    <property type="match status" value="5"/>
</dbReference>
<feature type="domain" description="SLH" evidence="5">
    <location>
        <begin position="101"/>
        <end position="160"/>
    </location>
</feature>
<dbReference type="CDD" id="cd08023">
    <property type="entry name" value="GH16_laminarinase_like"/>
    <property type="match status" value="1"/>
</dbReference>
<dbReference type="PANTHER" id="PTHR10963:SF55">
    <property type="entry name" value="GLYCOSIDE HYDROLASE FAMILY 16 PROTEIN"/>
    <property type="match status" value="1"/>
</dbReference>
<accession>A0ABW0QW99</accession>
<evidence type="ECO:0000256" key="3">
    <source>
        <dbReference type="SAM" id="MobiDB-lite"/>
    </source>
</evidence>
<dbReference type="InterPro" id="IPR050546">
    <property type="entry name" value="Glycosyl_Hydrlase_16"/>
</dbReference>
<dbReference type="InterPro" id="IPR001119">
    <property type="entry name" value="SLH_dom"/>
</dbReference>
<comment type="similarity">
    <text evidence="1">Belongs to the glycosyl hydrolase 16 family.</text>
</comment>
<dbReference type="Gene3D" id="2.60.120.200">
    <property type="match status" value="1"/>
</dbReference>
<feature type="region of interest" description="Disordered" evidence="3">
    <location>
        <begin position="364"/>
        <end position="390"/>
    </location>
</feature>
<evidence type="ECO:0000313" key="7">
    <source>
        <dbReference type="EMBL" id="MFC5529123.1"/>
    </source>
</evidence>
<keyword evidence="4" id="KW-0732">Signal</keyword>
<dbReference type="InterPro" id="IPR013320">
    <property type="entry name" value="ConA-like_dom_sf"/>
</dbReference>
<dbReference type="Pfam" id="PF02018">
    <property type="entry name" value="CBM_4_9"/>
    <property type="match status" value="4"/>
</dbReference>